<dbReference type="InterPro" id="IPR046848">
    <property type="entry name" value="E_motif"/>
</dbReference>
<feature type="repeat" description="PPR" evidence="3">
    <location>
        <begin position="74"/>
        <end position="108"/>
    </location>
</feature>
<dbReference type="Pfam" id="PF01535">
    <property type="entry name" value="PPR"/>
    <property type="match status" value="4"/>
</dbReference>
<dbReference type="PROSITE" id="PS51375">
    <property type="entry name" value="PPR"/>
    <property type="match status" value="3"/>
</dbReference>
<dbReference type="Gene3D" id="1.25.40.10">
    <property type="entry name" value="Tetratricopeptide repeat domain"/>
    <property type="match status" value="4"/>
</dbReference>
<dbReference type="FunFam" id="1.25.40.10:FF:000344">
    <property type="entry name" value="Pentatricopeptide repeat-containing protein"/>
    <property type="match status" value="1"/>
</dbReference>
<sequence>MSTASCWDEYSLSKFIKTLADVPSPNHFKSIHSSIIKLGFSRFAVVMTGLIGLALKCGALHDADKLFDDMPQKDVVAWTSMIVGHARHGRCEDSISFFRRLLASGTAPNWYSFSGALSACSGLGVEALGYGKQIHVQVLKSSFLGPVDPIVHHGLLDMYSKCHCLVYVQRLFDSMAVKSLVAWNLMMSAYLRCGQAEEALKLFNSMVAHGVKPGDFTYAICVDACAAHASIKQGTQLHASILKSGFDHDLVIRNSMVDMYSKCGCIGSAKAVFEAMPSRDPVLWTTMISAYGRCGCVSDAIEMFEKMIQMNIKRDEVAYLAVLSACSHAGLLSKGWQYFQLMFEEEHTVVAESEHYGCMVDLLCRSGRSEEALDFIEHMPFEANVAIWSTLLHSCRMYGNAKLGQFAASQMSRIDPEFHSNWVLLSSIHAAESEWDTTWKIRESMKDENVKKDPGFSWIELSQ</sequence>
<dbReference type="EMBL" id="CP136897">
    <property type="protein sequence ID" value="WOL15735.1"/>
    <property type="molecule type" value="Genomic_DNA"/>
</dbReference>
<dbReference type="NCBIfam" id="TIGR00756">
    <property type="entry name" value="PPR"/>
    <property type="match status" value="4"/>
</dbReference>
<evidence type="ECO:0000256" key="2">
    <source>
        <dbReference type="ARBA" id="ARBA00061659"/>
    </source>
</evidence>
<feature type="repeat" description="PPR" evidence="3">
    <location>
        <begin position="280"/>
        <end position="314"/>
    </location>
</feature>
<dbReference type="PANTHER" id="PTHR24015">
    <property type="entry name" value="OS07G0578800 PROTEIN-RELATED"/>
    <property type="match status" value="1"/>
</dbReference>
<dbReference type="Pfam" id="PF13041">
    <property type="entry name" value="PPR_2"/>
    <property type="match status" value="2"/>
</dbReference>
<evidence type="ECO:0000256" key="1">
    <source>
        <dbReference type="ARBA" id="ARBA00022737"/>
    </source>
</evidence>
<accession>A0AAQ3QPM6</accession>
<dbReference type="InterPro" id="IPR002885">
    <property type="entry name" value="PPR_rpt"/>
</dbReference>
<protein>
    <submittedName>
        <fullName evidence="4">Pentatricopeptide repeat-containing protein</fullName>
    </submittedName>
</protein>
<reference evidence="4 5" key="1">
    <citation type="submission" date="2023-10" db="EMBL/GenBank/DDBJ databases">
        <title>Chromosome-scale genome assembly provides insights into flower coloration mechanisms of Canna indica.</title>
        <authorList>
            <person name="Li C."/>
        </authorList>
    </citation>
    <scope>NUCLEOTIDE SEQUENCE [LARGE SCALE GENOMIC DNA]</scope>
    <source>
        <tissue evidence="4">Flower</tissue>
    </source>
</reference>
<evidence type="ECO:0000313" key="5">
    <source>
        <dbReference type="Proteomes" id="UP001327560"/>
    </source>
</evidence>
<dbReference type="Pfam" id="PF20431">
    <property type="entry name" value="E_motif"/>
    <property type="match status" value="1"/>
</dbReference>
<dbReference type="GO" id="GO:0003723">
    <property type="term" value="F:RNA binding"/>
    <property type="evidence" value="ECO:0007669"/>
    <property type="project" value="InterPro"/>
</dbReference>
<gene>
    <name evidence="4" type="ORF">Cni_G24516</name>
</gene>
<dbReference type="InterPro" id="IPR046960">
    <property type="entry name" value="PPR_At4g14850-like_plant"/>
</dbReference>
<dbReference type="SUPFAM" id="SSF48452">
    <property type="entry name" value="TPR-like"/>
    <property type="match status" value="1"/>
</dbReference>
<dbReference type="Proteomes" id="UP001327560">
    <property type="component" value="Chromosome 8"/>
</dbReference>
<proteinExistence type="inferred from homology"/>
<feature type="repeat" description="PPR" evidence="3">
    <location>
        <begin position="179"/>
        <end position="213"/>
    </location>
</feature>
<organism evidence="4 5">
    <name type="scientific">Canna indica</name>
    <name type="common">Indian-shot</name>
    <dbReference type="NCBI Taxonomy" id="4628"/>
    <lineage>
        <taxon>Eukaryota</taxon>
        <taxon>Viridiplantae</taxon>
        <taxon>Streptophyta</taxon>
        <taxon>Embryophyta</taxon>
        <taxon>Tracheophyta</taxon>
        <taxon>Spermatophyta</taxon>
        <taxon>Magnoliopsida</taxon>
        <taxon>Liliopsida</taxon>
        <taxon>Zingiberales</taxon>
        <taxon>Cannaceae</taxon>
        <taxon>Canna</taxon>
    </lineage>
</organism>
<dbReference type="GO" id="GO:0005737">
    <property type="term" value="C:cytoplasm"/>
    <property type="evidence" value="ECO:0007669"/>
    <property type="project" value="UniProtKB-ARBA"/>
</dbReference>
<dbReference type="FunFam" id="1.25.40.10:FF:000797">
    <property type="entry name" value="Pentatricopeptide repeat-containing protein chloroplastic"/>
    <property type="match status" value="1"/>
</dbReference>
<evidence type="ECO:0000256" key="3">
    <source>
        <dbReference type="PROSITE-ProRule" id="PRU00708"/>
    </source>
</evidence>
<dbReference type="InterPro" id="IPR011990">
    <property type="entry name" value="TPR-like_helical_dom_sf"/>
</dbReference>
<dbReference type="AlphaFoldDB" id="A0AAQ3QPM6"/>
<name>A0AAQ3QPM6_9LILI</name>
<dbReference type="FunFam" id="1.25.40.10:FF:000285">
    <property type="entry name" value="Pentatricopeptide repeat-containing protein, chloroplastic"/>
    <property type="match status" value="1"/>
</dbReference>
<comment type="similarity">
    <text evidence="2">Belongs to the PPR family. PCMP-E subfamily.</text>
</comment>
<evidence type="ECO:0000313" key="4">
    <source>
        <dbReference type="EMBL" id="WOL15735.1"/>
    </source>
</evidence>
<dbReference type="PANTHER" id="PTHR24015:SF1770">
    <property type="entry name" value="OS05G0153400 PROTEIN"/>
    <property type="match status" value="1"/>
</dbReference>
<keyword evidence="1" id="KW-0677">Repeat</keyword>
<keyword evidence="5" id="KW-1185">Reference proteome</keyword>
<dbReference type="GO" id="GO:0009451">
    <property type="term" value="P:RNA modification"/>
    <property type="evidence" value="ECO:0007669"/>
    <property type="project" value="InterPro"/>
</dbReference>